<comment type="caution">
    <text evidence="4">The sequence shown here is derived from an EMBL/GenBank/DDBJ whole genome shotgun (WGS) entry which is preliminary data.</text>
</comment>
<dbReference type="InterPro" id="IPR016024">
    <property type="entry name" value="ARM-type_fold"/>
</dbReference>
<feature type="region of interest" description="Disordered" evidence="1">
    <location>
        <begin position="2634"/>
        <end position="2663"/>
    </location>
</feature>
<evidence type="ECO:0000259" key="2">
    <source>
        <dbReference type="Pfam" id="PF07539"/>
    </source>
</evidence>
<dbReference type="InterPro" id="IPR046523">
    <property type="entry name" value="UTP20_dom"/>
</dbReference>
<evidence type="ECO:0000259" key="3">
    <source>
        <dbReference type="Pfam" id="PF20416"/>
    </source>
</evidence>
<dbReference type="InterPro" id="IPR011989">
    <property type="entry name" value="ARM-like"/>
</dbReference>
<dbReference type="Pfam" id="PF20416">
    <property type="entry name" value="UTP20"/>
    <property type="match status" value="1"/>
</dbReference>
<dbReference type="SUPFAM" id="SSF48371">
    <property type="entry name" value="ARM repeat"/>
    <property type="match status" value="3"/>
</dbReference>
<dbReference type="STRING" id="13706.A0A1X2H4B5"/>
<accession>A0A1X2H4B5</accession>
<dbReference type="InterPro" id="IPR011430">
    <property type="entry name" value="UTP20_N"/>
</dbReference>
<dbReference type="OrthoDB" id="360653at2759"/>
<feature type="domain" description="U3 small nucleolar RNA-associated protein 20" evidence="3">
    <location>
        <begin position="1779"/>
        <end position="1997"/>
    </location>
</feature>
<dbReference type="FunCoup" id="A0A1X2H4B5">
    <property type="interactions" value="603"/>
</dbReference>
<dbReference type="GO" id="GO:0030686">
    <property type="term" value="C:90S preribosome"/>
    <property type="evidence" value="ECO:0007669"/>
    <property type="project" value="TreeGrafter"/>
</dbReference>
<dbReference type="PANTHER" id="PTHR17695">
    <property type="entry name" value="SMALL SUBUNIT PROCESSOME COMPONENT 20 HOMOLOG"/>
    <property type="match status" value="1"/>
</dbReference>
<dbReference type="EMBL" id="MCGN01000009">
    <property type="protein sequence ID" value="ORY93243.1"/>
    <property type="molecule type" value="Genomic_DNA"/>
</dbReference>
<dbReference type="Proteomes" id="UP000242180">
    <property type="component" value="Unassembled WGS sequence"/>
</dbReference>
<dbReference type="GO" id="GO:0032040">
    <property type="term" value="C:small-subunit processome"/>
    <property type="evidence" value="ECO:0007669"/>
    <property type="project" value="TreeGrafter"/>
</dbReference>
<feature type="domain" description="U3 small nucleolar RNA-associated protein 20 N-terminal" evidence="2">
    <location>
        <begin position="944"/>
        <end position="1553"/>
    </location>
</feature>
<proteinExistence type="predicted"/>
<gene>
    <name evidence="4" type="ORF">BCR43DRAFT_517501</name>
</gene>
<sequence length="2663" mass="303418">MKELSGSLAERTNEGDKRFKFQSFNTRVDRIKVDVIRRSRRVEEDPELRDSFFYESLEEWKELNQTKHFTTFFKEILPLVKSFPLIIHHKEKIVDILEKHIKVPGSMALDALLDLVTKLAKDLEGEFYPYFPRILNTILTLVHKRDVQLLENLFNCIAYLFKFLARQILPDLCSTYSLLEHLLGKDTRTKPYIQHFTAEAFAFLLRKARGDALAQIIHHILASLRSNPTEEFAEGIAMVFFEYMKQVNNQLHSKAPNLFKEILAQVTNTDLTEEHRDGKPLQNILGKTLLLALHHTHSPHATPLVDILLKELDAQLAATNLDENKTHVLMVLLSLFVTVRKGSRIEDYTPIVQSMQKASKFIFSTTSFSDDLHVETLRVVTGILTLGPLEALLGGGRLMLESVTLLNKPAIVYPFFLAMASLEWSGFTQNVLQYIIRYSADKYEAYPQATILFLGRLFADDALKIAPGTLSSSLTAEGLLRFPGDALPKSLLTMISTPCDWALQRDIFNGTDPEASGQVGLVSTYTAALKILSHVHIKPVEAVKALLALIQSITAFLASDEKEDTVINAPLVVGHKNFVLETLAGAAVESFAHYTALETNESTLLPNEIVDQLLFQHGSNGAILRGVYKYLDALRVSIKFRSRFSLDRLGPVYDALKTNLNSYQSLARLYTLKILGLYEQPLMEKDQDHVEDEKCRIVQIAIGLEESEVTIVDYRDKVRGIQDLAVIASGDRVPEIYHDFILRYSFGIYTMNIQPMWAEARQALKAFADNNREEYWTFCFEELCKYRDERTLMRDSFSKDAIVESESGPEINSARVTKTGNISFACSNYSRYVSEEDHALALFNEKQAAAFALLTVQLSGYKDERMDFWNYYNQLLKTLKETPRITEKHARQIIPVFFDFFRNEYAAAEDADEYLDLVLPEGDDASMTESKPDTGLLEHSAKTIKTRMFSWLELFAAFSNTKGVFKSADLHRVFMGLLAKGDPRLQSAVLDCLFTWKEPSVRPYNDNLKNLLDEVKFRDELQTLLLNEDQTNIDPAHRAGLMPVLLRVLFGRLIQPHGKYSGKINKSTRQKAILGAVGCCKNDEIQYFLDLALQTFKYVLAAHGKQEGEFAYVASGVNAVQEVPVNRQLAFMTFYEDMLKSLSSQIIAFLPPLLTVVLYIGRAAQVASSNDMDVDEPTHSHTRAKDLRSLAMRRIMETFELSGGFNFTPYLPAIFAGLITPRVPGLAKEATQSMSAQLSLFELWASKREYVTYLIDYNDELLPQLIRLGAAKKLDERVLSTLLSIFESILDHCDNEMDVDGVSLRDRLVQPYVDLLLETLHYRLTESRDDTKFGTGRYAVRQIGIVWRIAPYTKDSKQAAAIVNLLLPNLVKANRTIPEPVKENILLVWARFFPILPNLQAGTSVYYEQYAVAAQLFGLLKQFKTRKALLEVFNAFVQIDPSLERVGGLLQEMNKRSTGRIDDHDYDALVAGVNEVGDDLYKELTHHQWQPLLHQFFYCMHNTEEAAVRGSAMHGLTRYFKAAAEVAQGEEKTKMENDISGFMFQTIKEGLLDRAETVRFEYVNLLDAAVTTFPDLPAFEDLQHIANKNEDLNFFKQVYHVQLHRRQRAVERLGREDIASKLKPMTITSIFLPLINGFFYDDRVLDHGYINTCVATVQVLTKYLTWNFYYRVYNQYVGMLKKKETKVKPYVRLVNGILEAFHFDVKEVVSENEQVAVVKKNDTSQIELQTTEALTEELIAPKTEEQPKGEDTRSEAERIHHAVLHKIIPDLSNFMNNTPEKKDAIMRMPLAMGMVQILRHMPEKSLRINLPSLLINLCQNIRSRAEDVRNTTREILTRINRLLGPTYLVFTIKELKTSLTKGYEKHVRNYTVNALLEDAIPRLQVGELDYCLQIIVEVLIDDIFGVSGEEKDSEDLKGKIREAKTRKSPLTFQALSGIIRFENVNTLLMPLKDVMSVTHSTKILAKVDDVLKRISAGLVQNPAFESTELLDFARDLIGENLDTFKASKRAKRKKTVEELNFEVNLKRQSAYVGDAYRDNSYRFVGFGLSLLLAALRRGKFNPASDEYKPKLDALVGLVENVLHSKQISNVILALRVICLMITCPLPSKDEAIPRLVKRVFQLIKGSGNNIHSKLVQQSFKLLTLCLEDSATATLNEHQLTYLLTIIRPDLEEPEHQGTVFALVRAILSRKFMAPEVYDLMAVVSQIMVTNQTPEVRRQARKIYFMFLMDYPHGKSRIETQMAFIIKNMEYAHESGRESVMELLHHIVTKFGEDTLMQFAEPMFFAIVLRLVNDESSKCREMSAELLKSLLKRCDDTRLATVFKLLNTWIADTKKSNLQRTACQVYGLTIEALPASSLTAIVTDLVVKLGNVLQLSKEQQEAILEQYENAEADDDMDVDLPWEVSYYGLNTFSKLAKVFPDVVQKKDSLRIYQGAEDLLLHPHAWVRSASARVFGTYFASVKPETRNDYLTRERLRSLASKFEQQLESVHLTQEQADQLVRNLYFIGRCFYYLPSAEDPQPEEEKKIAEAPARPSLTWLFWLVSYNAGSTKPKRTLPHLTAAFKWFAAMSNLTTEEELEPFLMPAIKPILRLEDDKARKEEGLEDVRALGTEVLNMLQKKAGSSAYFAAYQSIRSKRKDDVRGDTELDERQKRAAKRRKHSQRS</sequence>
<organism evidence="4 5">
    <name type="scientific">Syncephalastrum racemosum</name>
    <name type="common">Filamentous fungus</name>
    <dbReference type="NCBI Taxonomy" id="13706"/>
    <lineage>
        <taxon>Eukaryota</taxon>
        <taxon>Fungi</taxon>
        <taxon>Fungi incertae sedis</taxon>
        <taxon>Mucoromycota</taxon>
        <taxon>Mucoromycotina</taxon>
        <taxon>Mucoromycetes</taxon>
        <taxon>Mucorales</taxon>
        <taxon>Syncephalastraceae</taxon>
        <taxon>Syncephalastrum</taxon>
    </lineage>
</organism>
<dbReference type="InParanoid" id="A0A1X2H4B5"/>
<evidence type="ECO:0000313" key="5">
    <source>
        <dbReference type="Proteomes" id="UP000242180"/>
    </source>
</evidence>
<protein>
    <submittedName>
        <fullName evidence="4">Uncharacterized protein</fullName>
    </submittedName>
</protein>
<evidence type="ECO:0000256" key="1">
    <source>
        <dbReference type="SAM" id="MobiDB-lite"/>
    </source>
</evidence>
<dbReference type="OMA" id="EGLMAMF"/>
<dbReference type="Gene3D" id="1.25.10.10">
    <property type="entry name" value="Leucine-rich Repeat Variant"/>
    <property type="match status" value="2"/>
</dbReference>
<name>A0A1X2H4B5_SYNRA</name>
<evidence type="ECO:0000313" key="4">
    <source>
        <dbReference type="EMBL" id="ORY93243.1"/>
    </source>
</evidence>
<reference evidence="4 5" key="1">
    <citation type="submission" date="2016-07" db="EMBL/GenBank/DDBJ databases">
        <title>Pervasive Adenine N6-methylation of Active Genes in Fungi.</title>
        <authorList>
            <consortium name="DOE Joint Genome Institute"/>
            <person name="Mondo S.J."/>
            <person name="Dannebaum R.O."/>
            <person name="Kuo R.C."/>
            <person name="Labutti K."/>
            <person name="Haridas S."/>
            <person name="Kuo A."/>
            <person name="Salamov A."/>
            <person name="Ahrendt S.R."/>
            <person name="Lipzen A."/>
            <person name="Sullivan W."/>
            <person name="Andreopoulos W.B."/>
            <person name="Clum A."/>
            <person name="Lindquist E."/>
            <person name="Daum C."/>
            <person name="Ramamoorthy G.K."/>
            <person name="Gryganskyi A."/>
            <person name="Culley D."/>
            <person name="Magnuson J.K."/>
            <person name="James T.Y."/>
            <person name="O'Malley M.A."/>
            <person name="Stajich J.E."/>
            <person name="Spatafora J.W."/>
            <person name="Visel A."/>
            <person name="Grigoriev I.V."/>
        </authorList>
    </citation>
    <scope>NUCLEOTIDE SEQUENCE [LARGE SCALE GENOMIC DNA]</scope>
    <source>
        <strain evidence="4 5">NRRL 2496</strain>
    </source>
</reference>
<feature type="compositionally biased region" description="Basic and acidic residues" evidence="1">
    <location>
        <begin position="2636"/>
        <end position="2651"/>
    </location>
</feature>
<dbReference type="Pfam" id="PF07539">
    <property type="entry name" value="UTP20_N"/>
    <property type="match status" value="1"/>
</dbReference>
<feature type="compositionally biased region" description="Basic residues" evidence="1">
    <location>
        <begin position="2652"/>
        <end position="2663"/>
    </location>
</feature>
<dbReference type="PANTHER" id="PTHR17695:SF11">
    <property type="entry name" value="SMALL SUBUNIT PROCESSOME COMPONENT 20 HOMOLOG"/>
    <property type="match status" value="1"/>
</dbReference>
<keyword evidence="5" id="KW-1185">Reference proteome</keyword>
<dbReference type="InterPro" id="IPR052575">
    <property type="entry name" value="SSU_processome_comp_20"/>
</dbReference>